<evidence type="ECO:0000256" key="1">
    <source>
        <dbReference type="ARBA" id="ARBA00004236"/>
    </source>
</evidence>
<reference evidence="11 12" key="1">
    <citation type="journal article" date="2020" name="FEMS Microbiol. Ecol.">
        <title>Temporal dynamics of bacterial communities during seed development and maturation.</title>
        <authorList>
            <person name="Chesneau G."/>
            <person name="Torres-Cortes G."/>
            <person name="Briand M."/>
            <person name="Darrasse A."/>
            <person name="Preveaux A."/>
            <person name="Marais C."/>
            <person name="Jacques M.A."/>
            <person name="Shade A."/>
            <person name="Barret M."/>
        </authorList>
    </citation>
    <scope>NUCLEOTIDE SEQUENCE [LARGE SCALE GENOMIC DNA]</scope>
    <source>
        <strain evidence="11 12">CFBP13599</strain>
    </source>
</reference>
<keyword evidence="7 8" id="KW-0807">Transducer</keyword>
<dbReference type="Gene3D" id="3.30.450.20">
    <property type="entry name" value="PAS domain"/>
    <property type="match status" value="2"/>
</dbReference>
<dbReference type="SMART" id="SM00091">
    <property type="entry name" value="PAS"/>
    <property type="match status" value="2"/>
</dbReference>
<keyword evidence="3" id="KW-0488">Methylation</keyword>
<keyword evidence="2" id="KW-1003">Cell membrane</keyword>
<organism evidence="11 12">
    <name type="scientific">Pseudomonas coleopterorum</name>
    <dbReference type="NCBI Taxonomy" id="1605838"/>
    <lineage>
        <taxon>Bacteria</taxon>
        <taxon>Pseudomonadati</taxon>
        <taxon>Pseudomonadota</taxon>
        <taxon>Gammaproteobacteria</taxon>
        <taxon>Pseudomonadales</taxon>
        <taxon>Pseudomonadaceae</taxon>
        <taxon>Pseudomonas</taxon>
    </lineage>
</organism>
<feature type="domain" description="PAC" evidence="10">
    <location>
        <begin position="227"/>
        <end position="284"/>
    </location>
</feature>
<dbReference type="CDD" id="cd11386">
    <property type="entry name" value="MCP_signal"/>
    <property type="match status" value="1"/>
</dbReference>
<dbReference type="Pfam" id="PF00015">
    <property type="entry name" value="MCPsignal"/>
    <property type="match status" value="1"/>
</dbReference>
<evidence type="ECO:0000256" key="5">
    <source>
        <dbReference type="ARBA" id="ARBA00022989"/>
    </source>
</evidence>
<evidence type="ECO:0000256" key="4">
    <source>
        <dbReference type="ARBA" id="ARBA00022692"/>
    </source>
</evidence>
<dbReference type="SUPFAM" id="SSF58104">
    <property type="entry name" value="Methyl-accepting chemotaxis protein (MCP) signaling domain"/>
    <property type="match status" value="1"/>
</dbReference>
<dbReference type="SMART" id="SM00086">
    <property type="entry name" value="PAC"/>
    <property type="match status" value="2"/>
</dbReference>
<evidence type="ECO:0000256" key="8">
    <source>
        <dbReference type="PROSITE-ProRule" id="PRU00284"/>
    </source>
</evidence>
<dbReference type="InterPro" id="IPR000014">
    <property type="entry name" value="PAS"/>
</dbReference>
<dbReference type="InterPro" id="IPR004089">
    <property type="entry name" value="MCPsignal_dom"/>
</dbReference>
<keyword evidence="6" id="KW-0472">Membrane</keyword>
<evidence type="ECO:0000256" key="7">
    <source>
        <dbReference type="ARBA" id="ARBA00023224"/>
    </source>
</evidence>
<dbReference type="Pfam" id="PF00989">
    <property type="entry name" value="PAS"/>
    <property type="match status" value="1"/>
</dbReference>
<evidence type="ECO:0000256" key="6">
    <source>
        <dbReference type="ARBA" id="ARBA00023136"/>
    </source>
</evidence>
<dbReference type="PANTHER" id="PTHR32089">
    <property type="entry name" value="METHYL-ACCEPTING CHEMOTAXIS PROTEIN MCPB"/>
    <property type="match status" value="1"/>
</dbReference>
<evidence type="ECO:0000313" key="11">
    <source>
        <dbReference type="EMBL" id="MBD8771422.1"/>
    </source>
</evidence>
<dbReference type="Proteomes" id="UP000620025">
    <property type="component" value="Unassembled WGS sequence"/>
</dbReference>
<dbReference type="InterPro" id="IPR013655">
    <property type="entry name" value="PAS_fold_3"/>
</dbReference>
<evidence type="ECO:0000259" key="9">
    <source>
        <dbReference type="PROSITE" id="PS50111"/>
    </source>
</evidence>
<evidence type="ECO:0000313" key="12">
    <source>
        <dbReference type="Proteomes" id="UP000620025"/>
    </source>
</evidence>
<dbReference type="InterPro" id="IPR001610">
    <property type="entry name" value="PAC"/>
</dbReference>
<feature type="domain" description="PAC" evidence="10">
    <location>
        <begin position="110"/>
        <end position="162"/>
    </location>
</feature>
<dbReference type="PANTHER" id="PTHR32089:SF112">
    <property type="entry name" value="LYSOZYME-LIKE PROTEIN-RELATED"/>
    <property type="match status" value="1"/>
</dbReference>
<keyword evidence="12" id="KW-1185">Reference proteome</keyword>
<dbReference type="NCBIfam" id="TIGR00229">
    <property type="entry name" value="sensory_box"/>
    <property type="match status" value="2"/>
</dbReference>
<name>A0ABR9C2G7_9PSED</name>
<evidence type="ECO:0000256" key="2">
    <source>
        <dbReference type="ARBA" id="ARBA00022475"/>
    </source>
</evidence>
<keyword evidence="5" id="KW-1133">Transmembrane helix</keyword>
<keyword evidence="4" id="KW-0812">Transmembrane</keyword>
<comment type="caution">
    <text evidence="11">The sequence shown here is derived from an EMBL/GenBank/DDBJ whole genome shotgun (WGS) entry which is preliminary data.</text>
</comment>
<evidence type="ECO:0000259" key="10">
    <source>
        <dbReference type="PROSITE" id="PS50113"/>
    </source>
</evidence>
<protein>
    <submittedName>
        <fullName evidence="11">PAS domain-containing methyl-accepting chemotaxis protein</fullName>
    </submittedName>
</protein>
<dbReference type="InterPro" id="IPR013767">
    <property type="entry name" value="PAS_fold"/>
</dbReference>
<comment type="subcellular location">
    <subcellularLocation>
        <location evidence="1">Cell membrane</location>
    </subcellularLocation>
</comment>
<dbReference type="Gene3D" id="1.10.287.950">
    <property type="entry name" value="Methyl-accepting chemotaxis protein"/>
    <property type="match status" value="1"/>
</dbReference>
<evidence type="ECO:0000256" key="3">
    <source>
        <dbReference type="ARBA" id="ARBA00022481"/>
    </source>
</evidence>
<dbReference type="Pfam" id="PF08447">
    <property type="entry name" value="PAS_3"/>
    <property type="match status" value="1"/>
</dbReference>
<dbReference type="EMBL" id="JACYWZ010000007">
    <property type="protein sequence ID" value="MBD8771422.1"/>
    <property type="molecule type" value="Genomic_DNA"/>
</dbReference>
<feature type="domain" description="Methyl-accepting transducer" evidence="9">
    <location>
        <begin position="264"/>
        <end position="458"/>
    </location>
</feature>
<dbReference type="CDD" id="cd00130">
    <property type="entry name" value="PAS"/>
    <property type="match status" value="2"/>
</dbReference>
<dbReference type="PROSITE" id="PS50113">
    <property type="entry name" value="PAC"/>
    <property type="match status" value="2"/>
</dbReference>
<sequence length="458" mass="50600">MGAVDTFTCPSLLEACAMFFFKRLKNEMAALLEEVAIVRQIRQGLDEETIHLRLDPQGCILGVNANFEAVLQYRNDELVGKPLESLVAEHVQKDKHHARVRSAIRQGEHFCGAWRLVRKDGGETWLRVIMHPVHSTDGRLVKFSCYASDLTNTIETSRAHENFIQALLRSTAVIEFDLDGHVLTANDLFLQAMGYGLEQIKGKHHRMFCSGEIANSRDYQAFWERLRRGEFVAERFERVDSHGRTVWLEASYNPVRDGNANVYKVVKVATVITEMVEREIAIAEAATVAYDTSVRTDETALRGAEVVRDTVKVMKDLAHHMQTAAEGIEALDEQSQVISNIIKTISGIAAQTNLLALNAAIEAARAGEQGRGFAVVADEVRQLASRTTQATAEIEGVVRQNQKLATDAVETIGAGRHQAESGLQLANQAGTVITEIQDGAKRVVGAVKSFTHQLATES</sequence>
<dbReference type="SMART" id="SM00283">
    <property type="entry name" value="MA"/>
    <property type="match status" value="1"/>
</dbReference>
<accession>A0ABR9C2G7</accession>
<dbReference type="PROSITE" id="PS50111">
    <property type="entry name" value="CHEMOTAXIS_TRANSDUC_2"/>
    <property type="match status" value="1"/>
</dbReference>
<dbReference type="SUPFAM" id="SSF55785">
    <property type="entry name" value="PYP-like sensor domain (PAS domain)"/>
    <property type="match status" value="2"/>
</dbReference>
<dbReference type="InterPro" id="IPR000700">
    <property type="entry name" value="PAS-assoc_C"/>
</dbReference>
<gene>
    <name evidence="11" type="ORF">IFT38_17915</name>
</gene>
<proteinExistence type="predicted"/>
<dbReference type="InterPro" id="IPR035965">
    <property type="entry name" value="PAS-like_dom_sf"/>
</dbReference>